<accession>A0A382YXA6</accession>
<evidence type="ECO:0000313" key="2">
    <source>
        <dbReference type="EMBL" id="SVD87761.1"/>
    </source>
</evidence>
<feature type="transmembrane region" description="Helical" evidence="1">
    <location>
        <begin position="42"/>
        <end position="61"/>
    </location>
</feature>
<gene>
    <name evidence="2" type="ORF">METZ01_LOCUS440615</name>
</gene>
<feature type="transmembrane region" description="Helical" evidence="1">
    <location>
        <begin position="73"/>
        <end position="90"/>
    </location>
</feature>
<keyword evidence="1" id="KW-0472">Membrane</keyword>
<dbReference type="EMBL" id="UINC01179200">
    <property type="protein sequence ID" value="SVD87761.1"/>
    <property type="molecule type" value="Genomic_DNA"/>
</dbReference>
<dbReference type="AlphaFoldDB" id="A0A382YXA6"/>
<evidence type="ECO:0000256" key="1">
    <source>
        <dbReference type="SAM" id="Phobius"/>
    </source>
</evidence>
<proteinExistence type="predicted"/>
<keyword evidence="1" id="KW-1133">Transmembrane helix</keyword>
<keyword evidence="1" id="KW-0812">Transmembrane</keyword>
<sequence length="91" mass="10551">MKIKCVESTSSWQFKVPILIIGVYFLVILPCTQIFFRTHPWLYKYTDIIFFTMVVILALYKTNLTELGFSKKYLNQHLVLGLIAGGILLFS</sequence>
<organism evidence="2">
    <name type="scientific">marine metagenome</name>
    <dbReference type="NCBI Taxonomy" id="408172"/>
    <lineage>
        <taxon>unclassified sequences</taxon>
        <taxon>metagenomes</taxon>
        <taxon>ecological metagenomes</taxon>
    </lineage>
</organism>
<protein>
    <submittedName>
        <fullName evidence="2">Uncharacterized protein</fullName>
    </submittedName>
</protein>
<feature type="transmembrane region" description="Helical" evidence="1">
    <location>
        <begin position="12"/>
        <end position="36"/>
    </location>
</feature>
<feature type="non-terminal residue" evidence="2">
    <location>
        <position position="91"/>
    </location>
</feature>
<name>A0A382YXA6_9ZZZZ</name>
<reference evidence="2" key="1">
    <citation type="submission" date="2018-05" db="EMBL/GenBank/DDBJ databases">
        <authorList>
            <person name="Lanie J.A."/>
            <person name="Ng W.-L."/>
            <person name="Kazmierczak K.M."/>
            <person name="Andrzejewski T.M."/>
            <person name="Davidsen T.M."/>
            <person name="Wayne K.J."/>
            <person name="Tettelin H."/>
            <person name="Glass J.I."/>
            <person name="Rusch D."/>
            <person name="Podicherti R."/>
            <person name="Tsui H.-C.T."/>
            <person name="Winkler M.E."/>
        </authorList>
    </citation>
    <scope>NUCLEOTIDE SEQUENCE</scope>
</reference>